<evidence type="ECO:0000259" key="7">
    <source>
        <dbReference type="Pfam" id="PF21688"/>
    </source>
</evidence>
<dbReference type="PRINTS" id="PR00411">
    <property type="entry name" value="PNDRDTASEI"/>
</dbReference>
<dbReference type="Pfam" id="PF21688">
    <property type="entry name" value="FAD-depend_C"/>
    <property type="match status" value="1"/>
</dbReference>
<gene>
    <name evidence="8" type="ORF">HQN85_12140</name>
</gene>
<keyword evidence="9" id="KW-1185">Reference proteome</keyword>
<evidence type="ECO:0000259" key="6">
    <source>
        <dbReference type="Pfam" id="PF01134"/>
    </source>
</evidence>
<dbReference type="Gene3D" id="3.50.50.60">
    <property type="entry name" value="FAD/NAD(P)-binding domain"/>
    <property type="match status" value="2"/>
</dbReference>
<dbReference type="InterPro" id="IPR036188">
    <property type="entry name" value="FAD/NAD-bd_sf"/>
</dbReference>
<evidence type="ECO:0000313" key="9">
    <source>
        <dbReference type="Proteomes" id="UP000762110"/>
    </source>
</evidence>
<keyword evidence="2" id="KW-0285">Flavoprotein</keyword>
<dbReference type="PANTHER" id="PTHR42842">
    <property type="entry name" value="FAD/NAD(P)-BINDING OXIDOREDUCTASE"/>
    <property type="match status" value="1"/>
</dbReference>
<dbReference type="InterPro" id="IPR049516">
    <property type="entry name" value="FAD-depend_C"/>
</dbReference>
<dbReference type="SUPFAM" id="SSF51905">
    <property type="entry name" value="FAD/NAD(P)-binding domain"/>
    <property type="match status" value="1"/>
</dbReference>
<evidence type="ECO:0000259" key="5">
    <source>
        <dbReference type="Pfam" id="PF00890"/>
    </source>
</evidence>
<dbReference type="Pfam" id="PF00890">
    <property type="entry name" value="FAD_binding_2"/>
    <property type="match status" value="1"/>
</dbReference>
<dbReference type="Pfam" id="PF01134">
    <property type="entry name" value="GIDA"/>
    <property type="match status" value="1"/>
</dbReference>
<dbReference type="RefSeq" id="WP_173272614.1">
    <property type="nucleotide sequence ID" value="NZ_JABMKV010000003.1"/>
</dbReference>
<dbReference type="Proteomes" id="UP000762110">
    <property type="component" value="Unassembled WGS sequence"/>
</dbReference>
<comment type="cofactor">
    <cofactor evidence="1">
        <name>FAD</name>
        <dbReference type="ChEBI" id="CHEBI:57692"/>
    </cofactor>
</comment>
<dbReference type="InterPro" id="IPR040131">
    <property type="entry name" value="MnmG_N"/>
</dbReference>
<dbReference type="InterPro" id="IPR028348">
    <property type="entry name" value="FAD-binding_protein"/>
</dbReference>
<protein>
    <submittedName>
        <fullName evidence="8">FAD-binding protein</fullName>
    </submittedName>
</protein>
<feature type="domain" description="FAD-dependent oxidoreductase 2 FAD-binding" evidence="5">
    <location>
        <begin position="84"/>
        <end position="115"/>
    </location>
</feature>
<keyword evidence="3" id="KW-0274">FAD</keyword>
<dbReference type="PANTHER" id="PTHR42842:SF3">
    <property type="entry name" value="FAD_NAD(P)-BINDING OXIDOREDUCTASE FAMILY PROTEIN"/>
    <property type="match status" value="1"/>
</dbReference>
<evidence type="ECO:0000256" key="1">
    <source>
        <dbReference type="ARBA" id="ARBA00001974"/>
    </source>
</evidence>
<evidence type="ECO:0000256" key="2">
    <source>
        <dbReference type="ARBA" id="ARBA00022630"/>
    </source>
</evidence>
<evidence type="ECO:0000256" key="3">
    <source>
        <dbReference type="ARBA" id="ARBA00022827"/>
    </source>
</evidence>
<dbReference type="Gene3D" id="3.30.70.2700">
    <property type="match status" value="1"/>
</dbReference>
<feature type="domain" description="FAD-dependent protein C-terminal" evidence="7">
    <location>
        <begin position="268"/>
        <end position="461"/>
    </location>
</feature>
<evidence type="ECO:0000313" key="8">
    <source>
        <dbReference type="EMBL" id="NQX32482.1"/>
    </source>
</evidence>
<dbReference type="PRINTS" id="PR00368">
    <property type="entry name" value="FADPNR"/>
</dbReference>
<feature type="domain" description="MnmG N-terminal" evidence="6">
    <location>
        <begin position="198"/>
        <end position="248"/>
    </location>
</feature>
<accession>A0ABX2DF97</accession>
<keyword evidence="4" id="KW-0560">Oxidoreductase</keyword>
<dbReference type="EMBL" id="JABMKV010000003">
    <property type="protein sequence ID" value="NQX32482.1"/>
    <property type="molecule type" value="Genomic_DNA"/>
</dbReference>
<dbReference type="PIRSF" id="PIRSF038984">
    <property type="entry name" value="FAD_binding_protein"/>
    <property type="match status" value="1"/>
</dbReference>
<comment type="caution">
    <text evidence="8">The sequence shown here is derived from an EMBL/GenBank/DDBJ whole genome shotgun (WGS) entry which is preliminary data.</text>
</comment>
<organism evidence="8 9">
    <name type="scientific">Pedobacter boryungensis</name>
    <dbReference type="NCBI Taxonomy" id="869962"/>
    <lineage>
        <taxon>Bacteria</taxon>
        <taxon>Pseudomonadati</taxon>
        <taxon>Bacteroidota</taxon>
        <taxon>Sphingobacteriia</taxon>
        <taxon>Sphingobacteriales</taxon>
        <taxon>Sphingobacteriaceae</taxon>
        <taxon>Pedobacter</taxon>
    </lineage>
</organism>
<dbReference type="InterPro" id="IPR003953">
    <property type="entry name" value="FAD-dep_OxRdtase_2_FAD-bd"/>
</dbReference>
<sequence>MQKEIEITIAPEHVTNEQIILQHLAKGLKVEISTIKQHKVLKRSIDARSRKVIYRLQVRAYIDENPIIEGNTINYQKVTSDKTVLIIGAGPAGLFSALQCIENGLKPIIVERGKDVKQRRRDLAAINKQGLVNTESNYCYGEGGAGTYSDGKLYTRSNKRGDINKVLQIFVQHGADQDILIDARPHIGTNKLPQIITAIRETIQNAGGEVLFDSKLTDLIIEEGKIKGIVINQEQELLANSVILATGHSARDIYELLHKKNILIEAKPFALGVRIEHPQQIIDSAQYHCDTRSDFLPPAYYSMVEQVKTRGVFSFCMCPGGIIAPCATDLNEIVVNGWSPSKRNNPYANSGTVVQVTLDDVQGYDPLRMLKFQSEIEHLAFDAGGGNLVAPAQRMIDFVQNKLSIDLPKNSYLPGVKSVMLDNILPDFVSQSLRSALPIFGKKMKGYYTNEAILVGVESRTSSPVRIPRDKETLQHPQITGLFPCAEGAGYAGGIVSAAIDGINCANAVLNN</sequence>
<proteinExistence type="predicted"/>
<reference evidence="8 9" key="1">
    <citation type="submission" date="2020-05" db="EMBL/GenBank/DDBJ databases">
        <title>Description of Pedobacter foliorum sp. nov.</title>
        <authorList>
            <person name="Qi S."/>
            <person name="Carlier A."/>
            <person name="Cnockaert M."/>
            <person name="Vandamme P."/>
        </authorList>
    </citation>
    <scope>NUCLEOTIDE SEQUENCE [LARGE SCALE GENOMIC DNA]</scope>
    <source>
        <strain evidence="8 9">LMG 31300</strain>
    </source>
</reference>
<name>A0ABX2DF97_9SPHI</name>
<evidence type="ECO:0000256" key="4">
    <source>
        <dbReference type="ARBA" id="ARBA00023002"/>
    </source>
</evidence>